<keyword evidence="7" id="KW-0807">Transducer</keyword>
<evidence type="ECO:0000256" key="5">
    <source>
        <dbReference type="ARBA" id="ARBA00023136"/>
    </source>
</evidence>
<dbReference type="Pfam" id="PF00001">
    <property type="entry name" value="7tm_1"/>
    <property type="match status" value="1"/>
</dbReference>
<keyword evidence="4" id="KW-0297">G-protein coupled receptor</keyword>
<dbReference type="Gene3D" id="1.20.1070.10">
    <property type="entry name" value="Rhodopsin 7-helix transmembrane proteins"/>
    <property type="match status" value="2"/>
</dbReference>
<keyword evidence="6" id="KW-0675">Receptor</keyword>
<dbReference type="SUPFAM" id="SSF81321">
    <property type="entry name" value="Family A G protein-coupled receptor-like"/>
    <property type="match status" value="1"/>
</dbReference>
<feature type="region of interest" description="Disordered" evidence="8">
    <location>
        <begin position="409"/>
        <end position="443"/>
    </location>
</feature>
<accession>A0ABN8QJR3</accession>
<dbReference type="InterPro" id="IPR017452">
    <property type="entry name" value="GPCR_Rhodpsn_7TM"/>
</dbReference>
<evidence type="ECO:0000256" key="8">
    <source>
        <dbReference type="SAM" id="MobiDB-lite"/>
    </source>
</evidence>
<feature type="compositionally biased region" description="Polar residues" evidence="8">
    <location>
        <begin position="314"/>
        <end position="334"/>
    </location>
</feature>
<evidence type="ECO:0000313" key="12">
    <source>
        <dbReference type="Proteomes" id="UP001159427"/>
    </source>
</evidence>
<evidence type="ECO:0000313" key="11">
    <source>
        <dbReference type="EMBL" id="CAH3165525.1"/>
    </source>
</evidence>
<evidence type="ECO:0000256" key="9">
    <source>
        <dbReference type="SAM" id="Phobius"/>
    </source>
</evidence>
<feature type="transmembrane region" description="Helical" evidence="9">
    <location>
        <begin position="131"/>
        <end position="152"/>
    </location>
</feature>
<feature type="region of interest" description="Disordered" evidence="8">
    <location>
        <begin position="232"/>
        <end position="335"/>
    </location>
</feature>
<gene>
    <name evidence="11" type="ORF">PEVE_00005369</name>
</gene>
<feature type="transmembrane region" description="Helical" evidence="9">
    <location>
        <begin position="457"/>
        <end position="481"/>
    </location>
</feature>
<feature type="domain" description="G-protein coupled receptors family 1 profile" evidence="10">
    <location>
        <begin position="31"/>
        <end position="509"/>
    </location>
</feature>
<feature type="compositionally biased region" description="Polar residues" evidence="8">
    <location>
        <begin position="232"/>
        <end position="243"/>
    </location>
</feature>
<protein>
    <recommendedName>
        <fullName evidence="10">G-protein coupled receptors family 1 profile domain-containing protein</fullName>
    </recommendedName>
</protein>
<dbReference type="Proteomes" id="UP001159427">
    <property type="component" value="Unassembled WGS sequence"/>
</dbReference>
<feature type="transmembrane region" description="Helical" evidence="9">
    <location>
        <begin position="82"/>
        <end position="110"/>
    </location>
</feature>
<sequence length="538" mass="60514">MPSLDLPPRSVERVVVESTLWTVMGLAGFLGNILVLIACFRNPVLRKLTPVYVTALAITDILNFLTNAIFVDVTLLTGGWQFGSTGCVISAFSSIFLIYASVSTMSLAAINRCIRATKPGLFKSIFAPTPSIVILAGMWFMEAMIVLVPFVMGGTKFIFHAGYAICVPSYNDTFKIFTTITHVSVIIASLLIVPVCYFKVHHAFKQVHVVQESQALQEPQAHVVYAAKEAQSALQQDKQTNHQPEAAVRPEKEPNNPRQPVESWHIPEQQEPAKMTQPLKQVSPQKAKERKPQGTQRTQRPEEIVGDRNGKAFKTSQPAEPQDNRQSGELQVTRPQERHFQKFASYNGRGACVYPVESQTTYQQQRKQQTREKRIWIPGTSVVHPPKSGTCKGNETLITVQLQVPQSTHQAKEKQDAYQKNVVNQQKQQTPQPVKEPGDGQHTEGVLKAKEAKVTKMMFAIVVAFTLIWIPLFFVIIMVRITLGTLSRDFMMLASYGSNLSSLINPVLYAIMNRSYRKEYKFILWSILRYVSDCFKRC</sequence>
<dbReference type="PANTHER" id="PTHR24240">
    <property type="entry name" value="OPSIN"/>
    <property type="match status" value="1"/>
</dbReference>
<dbReference type="PRINTS" id="PR00237">
    <property type="entry name" value="GPCRRHODOPSN"/>
</dbReference>
<keyword evidence="3 9" id="KW-1133">Transmembrane helix</keyword>
<evidence type="ECO:0000256" key="1">
    <source>
        <dbReference type="ARBA" id="ARBA00004141"/>
    </source>
</evidence>
<evidence type="ECO:0000256" key="7">
    <source>
        <dbReference type="ARBA" id="ARBA00023224"/>
    </source>
</evidence>
<feature type="compositionally biased region" description="Low complexity" evidence="8">
    <location>
        <begin position="419"/>
        <end position="435"/>
    </location>
</feature>
<keyword evidence="5 9" id="KW-0472">Membrane</keyword>
<proteinExistence type="predicted"/>
<dbReference type="EMBL" id="CALNXI010001340">
    <property type="protein sequence ID" value="CAH3165525.1"/>
    <property type="molecule type" value="Genomic_DNA"/>
</dbReference>
<organism evidence="11 12">
    <name type="scientific">Porites evermanni</name>
    <dbReference type="NCBI Taxonomy" id="104178"/>
    <lineage>
        <taxon>Eukaryota</taxon>
        <taxon>Metazoa</taxon>
        <taxon>Cnidaria</taxon>
        <taxon>Anthozoa</taxon>
        <taxon>Hexacorallia</taxon>
        <taxon>Scleractinia</taxon>
        <taxon>Fungiina</taxon>
        <taxon>Poritidae</taxon>
        <taxon>Porites</taxon>
    </lineage>
</organism>
<comment type="caution">
    <text evidence="11">The sequence shown here is derived from an EMBL/GenBank/DDBJ whole genome shotgun (WGS) entry which is preliminary data.</text>
</comment>
<dbReference type="InterPro" id="IPR000276">
    <property type="entry name" value="GPCR_Rhodpsn"/>
</dbReference>
<evidence type="ECO:0000256" key="2">
    <source>
        <dbReference type="ARBA" id="ARBA00022692"/>
    </source>
</evidence>
<reference evidence="11 12" key="1">
    <citation type="submission" date="2022-05" db="EMBL/GenBank/DDBJ databases">
        <authorList>
            <consortium name="Genoscope - CEA"/>
            <person name="William W."/>
        </authorList>
    </citation>
    <scope>NUCLEOTIDE SEQUENCE [LARGE SCALE GENOMIC DNA]</scope>
</reference>
<keyword evidence="2 9" id="KW-0812">Transmembrane</keyword>
<evidence type="ECO:0000256" key="3">
    <source>
        <dbReference type="ARBA" id="ARBA00022989"/>
    </source>
</evidence>
<name>A0ABN8QJR3_9CNID</name>
<feature type="transmembrane region" description="Helical" evidence="9">
    <location>
        <begin position="176"/>
        <end position="198"/>
    </location>
</feature>
<keyword evidence="12" id="KW-1185">Reference proteome</keyword>
<feature type="transmembrane region" description="Helical" evidence="9">
    <location>
        <begin position="493"/>
        <end position="512"/>
    </location>
</feature>
<comment type="subcellular location">
    <subcellularLocation>
        <location evidence="1">Membrane</location>
        <topology evidence="1">Multi-pass membrane protein</topology>
    </subcellularLocation>
</comment>
<evidence type="ECO:0000259" key="10">
    <source>
        <dbReference type="PROSITE" id="PS50262"/>
    </source>
</evidence>
<feature type="transmembrane region" description="Helical" evidence="9">
    <location>
        <begin position="51"/>
        <end position="70"/>
    </location>
</feature>
<feature type="compositionally biased region" description="Basic and acidic residues" evidence="8">
    <location>
        <begin position="299"/>
        <end position="310"/>
    </location>
</feature>
<dbReference type="PROSITE" id="PS50262">
    <property type="entry name" value="G_PROTEIN_RECEP_F1_2"/>
    <property type="match status" value="1"/>
</dbReference>
<evidence type="ECO:0000256" key="6">
    <source>
        <dbReference type="ARBA" id="ARBA00023170"/>
    </source>
</evidence>
<dbReference type="InterPro" id="IPR050125">
    <property type="entry name" value="GPCR_opsins"/>
</dbReference>
<dbReference type="CDD" id="cd00637">
    <property type="entry name" value="7tm_classA_rhodopsin-like"/>
    <property type="match status" value="2"/>
</dbReference>
<feature type="transmembrane region" description="Helical" evidence="9">
    <location>
        <begin position="20"/>
        <end position="39"/>
    </location>
</feature>
<evidence type="ECO:0000256" key="4">
    <source>
        <dbReference type="ARBA" id="ARBA00023040"/>
    </source>
</evidence>